<dbReference type="RefSeq" id="WP_256695703.1">
    <property type="nucleotide sequence ID" value="NZ_JANIES010000001.1"/>
</dbReference>
<organism evidence="1 2">
    <name type="scientific">Pantoea trifolii</name>
    <dbReference type="NCBI Taxonomy" id="2968030"/>
    <lineage>
        <taxon>Bacteria</taxon>
        <taxon>Pseudomonadati</taxon>
        <taxon>Pseudomonadota</taxon>
        <taxon>Gammaproteobacteria</taxon>
        <taxon>Enterobacterales</taxon>
        <taxon>Erwiniaceae</taxon>
        <taxon>Pantoea</taxon>
    </lineage>
</organism>
<accession>A0ABT1VH03</accession>
<evidence type="ECO:0000313" key="2">
    <source>
        <dbReference type="Proteomes" id="UP001300015"/>
    </source>
</evidence>
<comment type="caution">
    <text evidence="1">The sequence shown here is derived from an EMBL/GenBank/DDBJ whole genome shotgun (WGS) entry which is preliminary data.</text>
</comment>
<gene>
    <name evidence="1" type="ORF">NQH49_04270</name>
</gene>
<evidence type="ECO:0000313" key="1">
    <source>
        <dbReference type="EMBL" id="MCQ8226689.1"/>
    </source>
</evidence>
<keyword evidence="2" id="KW-1185">Reference proteome</keyword>
<sequence>MNFEEFYALPQSERDKMIASPDVFSIDLNVHTDKIVRGRLDDINAGKITVIESSLQLLPNEPGVEYIVMKLKNPA</sequence>
<protein>
    <submittedName>
        <fullName evidence="1">Uncharacterized protein</fullName>
    </submittedName>
</protein>
<name>A0ABT1VH03_9GAMM</name>
<proteinExistence type="predicted"/>
<reference evidence="1 2" key="1">
    <citation type="submission" date="2022-07" db="EMBL/GenBank/DDBJ databases">
        <title>Pantoea trifolii sp. nov. isolated from root nodules of Trifolium rubens.</title>
        <authorList>
            <person name="Kalita M."/>
            <person name="Wdowiak-Wrobel S."/>
            <person name="Marek-Kozaczuk M."/>
            <person name="Palusinska-Szysz M."/>
            <person name="Sokolowski W."/>
            <person name="Coutinho T."/>
            <person name="Hlahane L."/>
        </authorList>
    </citation>
    <scope>NUCLEOTIDE SEQUENCE [LARGE SCALE GENOMIC DNA]</scope>
    <source>
        <strain evidence="1 2">MMK2</strain>
    </source>
</reference>
<dbReference type="Proteomes" id="UP001300015">
    <property type="component" value="Unassembled WGS sequence"/>
</dbReference>
<dbReference type="EMBL" id="JANIET010000001">
    <property type="protein sequence ID" value="MCQ8226689.1"/>
    <property type="molecule type" value="Genomic_DNA"/>
</dbReference>